<evidence type="ECO:0000313" key="3">
    <source>
        <dbReference type="Proteomes" id="UP000268007"/>
    </source>
</evidence>
<dbReference type="PANTHER" id="PTHR12526:SF630">
    <property type="entry name" value="GLYCOSYLTRANSFERASE"/>
    <property type="match status" value="1"/>
</dbReference>
<dbReference type="CDD" id="cd03801">
    <property type="entry name" value="GT4_PimA-like"/>
    <property type="match status" value="1"/>
</dbReference>
<protein>
    <submittedName>
        <fullName evidence="2">Glycosyl transferase family 1</fullName>
    </submittedName>
</protein>
<accession>A0A495J3Z1</accession>
<dbReference type="RefSeq" id="WP_121199023.1">
    <property type="nucleotide sequence ID" value="NZ_RBKU01000001.1"/>
</dbReference>
<dbReference type="Gene3D" id="3.40.50.2000">
    <property type="entry name" value="Glycogen Phosphorylase B"/>
    <property type="match status" value="2"/>
</dbReference>
<reference evidence="2 3" key="1">
    <citation type="submission" date="2018-10" db="EMBL/GenBank/DDBJ databases">
        <title>Genomic Encyclopedia of Archaeal and Bacterial Type Strains, Phase II (KMG-II): from individual species to whole genera.</title>
        <authorList>
            <person name="Goeker M."/>
        </authorList>
    </citation>
    <scope>NUCLEOTIDE SEQUENCE [LARGE SCALE GENOMIC DNA]</scope>
    <source>
        <strain evidence="2 3">DSM 18602</strain>
    </source>
</reference>
<dbReference type="EMBL" id="RBKU01000001">
    <property type="protein sequence ID" value="RKR83543.1"/>
    <property type="molecule type" value="Genomic_DNA"/>
</dbReference>
<dbReference type="GO" id="GO:0016757">
    <property type="term" value="F:glycosyltransferase activity"/>
    <property type="evidence" value="ECO:0007669"/>
    <property type="project" value="InterPro"/>
</dbReference>
<dbReference type="OrthoDB" id="1116389at2"/>
<organism evidence="2 3">
    <name type="scientific">Mucilaginibacter gracilis</name>
    <dbReference type="NCBI Taxonomy" id="423350"/>
    <lineage>
        <taxon>Bacteria</taxon>
        <taxon>Pseudomonadati</taxon>
        <taxon>Bacteroidota</taxon>
        <taxon>Sphingobacteriia</taxon>
        <taxon>Sphingobacteriales</taxon>
        <taxon>Sphingobacteriaceae</taxon>
        <taxon>Mucilaginibacter</taxon>
    </lineage>
</organism>
<dbReference type="SUPFAM" id="SSF53756">
    <property type="entry name" value="UDP-Glycosyltransferase/glycogen phosphorylase"/>
    <property type="match status" value="1"/>
</dbReference>
<dbReference type="AlphaFoldDB" id="A0A495J3Z1"/>
<feature type="domain" description="Glycosyl transferase family 1" evidence="1">
    <location>
        <begin position="182"/>
        <end position="330"/>
    </location>
</feature>
<dbReference type="Pfam" id="PF00534">
    <property type="entry name" value="Glycos_transf_1"/>
    <property type="match status" value="1"/>
</dbReference>
<evidence type="ECO:0000313" key="2">
    <source>
        <dbReference type="EMBL" id="RKR83543.1"/>
    </source>
</evidence>
<name>A0A495J3Z1_9SPHI</name>
<proteinExistence type="predicted"/>
<evidence type="ECO:0000259" key="1">
    <source>
        <dbReference type="Pfam" id="PF00534"/>
    </source>
</evidence>
<keyword evidence="3" id="KW-1185">Reference proteome</keyword>
<dbReference type="InterPro" id="IPR001296">
    <property type="entry name" value="Glyco_trans_1"/>
</dbReference>
<dbReference type="PANTHER" id="PTHR12526">
    <property type="entry name" value="GLYCOSYLTRANSFERASE"/>
    <property type="match status" value="1"/>
</dbReference>
<keyword evidence="2" id="KW-0808">Transferase</keyword>
<dbReference type="Proteomes" id="UP000268007">
    <property type="component" value="Unassembled WGS sequence"/>
</dbReference>
<sequence length="371" mass="42088">MIKPQTLVILTPGFPVNELDSTCLPPQQIFVRSLKQQYPNLDIVVLTFEYPLAKITYNWFGVKVIALGGKNKKRLYRALNWARAWRVLQQLNKQQNVVGLLSFWLDECALVGHYFAKKHNIQHFSWILGQDAKPGNRYFKMMKPTGDSLIALSDFIRKQVYTNYGIMAKHTIPPGVDVSGFEPGKPDKDIDILGVGSLIALKQYDVFIEVIKTISRYWPDIRAVLCGKGPEKENLQKLIHKYGLEKNILLCNELSHSEVLALMQRSRVFLHTSNYEGFGVVILEALYAGAQVVSFVKPMDEIAEHHSAVSNLEQIQQKVLELLLDEQTDHSSVLPYPIEQTAEKIMHLFIQSDDAICDILPAIAEKESSVL</sequence>
<comment type="caution">
    <text evidence="2">The sequence shown here is derived from an EMBL/GenBank/DDBJ whole genome shotgun (WGS) entry which is preliminary data.</text>
</comment>
<gene>
    <name evidence="2" type="ORF">BDD43_3753</name>
</gene>